<dbReference type="PANTHER" id="PTHR13504">
    <property type="entry name" value="FIDO DOMAIN-CONTAINING PROTEIN DDB_G0283145"/>
    <property type="match status" value="1"/>
</dbReference>
<dbReference type="PROSITE" id="PS51459">
    <property type="entry name" value="FIDO"/>
    <property type="match status" value="1"/>
</dbReference>
<dbReference type="Pfam" id="PF13776">
    <property type="entry name" value="DUF4172"/>
    <property type="match status" value="1"/>
</dbReference>
<dbReference type="InterPro" id="IPR036388">
    <property type="entry name" value="WH-like_DNA-bd_sf"/>
</dbReference>
<comment type="caution">
    <text evidence="4">The sequence shown here is derived from an EMBL/GenBank/DDBJ whole genome shotgun (WGS) entry which is preliminary data.</text>
</comment>
<feature type="domain" description="Fido" evidence="3">
    <location>
        <begin position="137"/>
        <end position="294"/>
    </location>
</feature>
<dbReference type="InterPro" id="IPR003812">
    <property type="entry name" value="Fido"/>
</dbReference>
<gene>
    <name evidence="4" type="ORF">AW09_000001</name>
</gene>
<evidence type="ECO:0000313" key="4">
    <source>
        <dbReference type="EMBL" id="KFB74670.1"/>
    </source>
</evidence>
<dbReference type="Proteomes" id="UP000020077">
    <property type="component" value="Unassembled WGS sequence"/>
</dbReference>
<dbReference type="AlphaFoldDB" id="A0A080M2W0"/>
<sequence>MKCGDCLDFDETGPHNYRMNDGNKRFIWQQDDWPHWRFDRQRLAQPLAEVHQSQGRLLGRLHDLGVGLREQATLQVLTEDVLKTSEIEGEKLNPDSVRSSLARRLGVDIGGLAPADRNVEGVVDMILDATRQHDCELTPQRLFGWHAALFPTGYSGLVRIRVGAWRDDALGPMQVVSGPLGRQRVHYEAPPAHSLAVEMSDFLLWFNSDQPADPVIKAGLAHLWLVTLHPFDDGNGRIARAVGDMALARAERSTQRFYSVSAQMQRERRDYYDRLERTQKGTLEVTDWLEWFVGCLLRAIDAAEETLAAVLTKASFWQRWAVTPMNERQIKLLNRLLDGFEGKLTSSKWAAIAKCSSDTALRDIHVLLERGVLVRSDAGGRSTSYALAPPASGREVPY</sequence>
<dbReference type="Pfam" id="PF02661">
    <property type="entry name" value="Fic"/>
    <property type="match status" value="1"/>
</dbReference>
<evidence type="ECO:0000256" key="2">
    <source>
        <dbReference type="PIRSR" id="PIRSR640198-2"/>
    </source>
</evidence>
<evidence type="ECO:0000259" key="3">
    <source>
        <dbReference type="PROSITE" id="PS51459"/>
    </source>
</evidence>
<accession>A0A080M2W0</accession>
<keyword evidence="4" id="KW-0548">Nucleotidyltransferase</keyword>
<organism evidence="4 5">
    <name type="scientific">Candidatus Accumulibacter phosphatis</name>
    <dbReference type="NCBI Taxonomy" id="327160"/>
    <lineage>
        <taxon>Bacteria</taxon>
        <taxon>Pseudomonadati</taxon>
        <taxon>Pseudomonadota</taxon>
        <taxon>Betaproteobacteria</taxon>
        <taxon>Candidatus Accumulibacter</taxon>
    </lineage>
</organism>
<dbReference type="InterPro" id="IPR040198">
    <property type="entry name" value="Fido_containing"/>
</dbReference>
<dbReference type="EMBL" id="JDVG02000001">
    <property type="protein sequence ID" value="KFB74670.1"/>
    <property type="molecule type" value="Genomic_DNA"/>
</dbReference>
<dbReference type="GO" id="GO:0005524">
    <property type="term" value="F:ATP binding"/>
    <property type="evidence" value="ECO:0007669"/>
    <property type="project" value="UniProtKB-KW"/>
</dbReference>
<keyword evidence="2" id="KW-0067">ATP-binding</keyword>
<dbReference type="Gene3D" id="1.10.3290.10">
    <property type="entry name" value="Fido-like domain"/>
    <property type="match status" value="1"/>
</dbReference>
<evidence type="ECO:0000313" key="5">
    <source>
        <dbReference type="Proteomes" id="UP000020077"/>
    </source>
</evidence>
<dbReference type="Gene3D" id="1.10.10.10">
    <property type="entry name" value="Winged helix-like DNA-binding domain superfamily/Winged helix DNA-binding domain"/>
    <property type="match status" value="1"/>
</dbReference>
<proteinExistence type="predicted"/>
<keyword evidence="2" id="KW-0547">Nucleotide-binding</keyword>
<name>A0A080M2W0_9PROT</name>
<evidence type="ECO:0000256" key="1">
    <source>
        <dbReference type="PIRSR" id="PIRSR640198-1"/>
    </source>
</evidence>
<dbReference type="PANTHER" id="PTHR13504:SF33">
    <property type="entry name" value="FIC FAMILY PROTEIN"/>
    <property type="match status" value="1"/>
</dbReference>
<feature type="binding site" evidence="2">
    <location>
        <begin position="233"/>
        <end position="240"/>
    </location>
    <ligand>
        <name>ATP</name>
        <dbReference type="ChEBI" id="CHEBI:30616"/>
    </ligand>
</feature>
<dbReference type="EC" id="2.7.7.-" evidence="4"/>
<reference evidence="4 5" key="1">
    <citation type="submission" date="2014-02" db="EMBL/GenBank/DDBJ databases">
        <title>Expanding our view of genomic diversity in Candidatus Accumulibacter clades.</title>
        <authorList>
            <person name="Skennerton C.T."/>
            <person name="Barr J.J."/>
            <person name="Slater F.R."/>
            <person name="Bond P.L."/>
            <person name="Tyson G.W."/>
        </authorList>
    </citation>
    <scope>NUCLEOTIDE SEQUENCE [LARGE SCALE GENOMIC DNA]</scope>
    <source>
        <strain evidence="5">BA-91</strain>
    </source>
</reference>
<feature type="active site" evidence="1">
    <location>
        <position position="229"/>
    </location>
</feature>
<dbReference type="InterPro" id="IPR036597">
    <property type="entry name" value="Fido-like_dom_sf"/>
</dbReference>
<feature type="binding site" evidence="2">
    <location>
        <begin position="271"/>
        <end position="272"/>
    </location>
    <ligand>
        <name>ATP</name>
        <dbReference type="ChEBI" id="CHEBI:30616"/>
    </ligand>
</feature>
<dbReference type="InterPro" id="IPR025230">
    <property type="entry name" value="DUF4172"/>
</dbReference>
<keyword evidence="4" id="KW-0808">Transferase</keyword>
<protein>
    <submittedName>
        <fullName evidence="4">Adenosine monophosphate-protein transferase SoFic</fullName>
        <ecNumber evidence="4">2.7.7.-</ecNumber>
    </submittedName>
</protein>
<dbReference type="SUPFAM" id="SSF140931">
    <property type="entry name" value="Fic-like"/>
    <property type="match status" value="1"/>
</dbReference>
<dbReference type="GO" id="GO:0016779">
    <property type="term" value="F:nucleotidyltransferase activity"/>
    <property type="evidence" value="ECO:0007669"/>
    <property type="project" value="UniProtKB-KW"/>
</dbReference>